<dbReference type="InterPro" id="IPR050887">
    <property type="entry name" value="Beta-mannosidase_GH2"/>
</dbReference>
<sequence>MKQSLPLNAAWQVMHAEPELGATAGCSALPLAERWIEAQVPGDVHLDYLRAGKIPDPYFGTNHDNIRWMEEMDWWYRTEITPPAVPEGRRLHLLFEGLDVFATVLLNGKEIGRHQNMFTPLRVDVTDHVKPGKNLLEVCLGAPAFPPGRDLRQPGVRGYGPPVRLHVRKSQSCYGWNISPRLVTIGIWKPVAFVLTEPVELADVFIDTVALHDGTAEVTARVELQHNHGAPGTVECELTVAGQTRSLVIAHDPSGGRHVERFTIPNAKLWWPHNHGAQPLYDWSAKVRRGGRDLDQRSGRFGVRTVKLIQEPDADGGISFIIAINGKKIFLKGMNWTPADGVFARIDEARYDQLLAAAKGANINAMRVWGGGIYEHDSFYRKCDELGILITHDFMFACGCYPQDAAFLEEARREAEFQVRRLRHFACVVAWFGDNENDVLADNSYNFPDYRYNKLSKQILRDGVQTHAPSTPYVPTSPYSPLTYDQNVPTEGDCHLWAHGFSYKADFYSKVKPRMVTEIGHLAMPAMEVVEKFVAPENRWPVWNEEYLTHGSDTWRLDRNGRYRTIWESVAARGWEEPKSLEDLIEKSQKLQAEASKFWVEFYEAQPTCWGIFLWNLADSWPQMSDAYIAYPFHPKPALDAVREAYAAVRR</sequence>
<dbReference type="Pfam" id="PF22666">
    <property type="entry name" value="Glyco_hydro_2_N2"/>
    <property type="match status" value="1"/>
</dbReference>
<dbReference type="KEGG" id="ole:K0B96_11300"/>
<keyword evidence="5" id="KW-0326">Glycosidase</keyword>
<proteinExistence type="inferred from homology"/>
<dbReference type="InterPro" id="IPR013783">
    <property type="entry name" value="Ig-like_fold"/>
</dbReference>
<dbReference type="InterPro" id="IPR006102">
    <property type="entry name" value="Ig-like_GH2"/>
</dbReference>
<organism evidence="8 9">
    <name type="scientific">Horticoccus luteus</name>
    <dbReference type="NCBI Taxonomy" id="2862869"/>
    <lineage>
        <taxon>Bacteria</taxon>
        <taxon>Pseudomonadati</taxon>
        <taxon>Verrucomicrobiota</taxon>
        <taxon>Opitutia</taxon>
        <taxon>Opitutales</taxon>
        <taxon>Opitutaceae</taxon>
        <taxon>Horticoccus</taxon>
    </lineage>
</organism>
<dbReference type="InterPro" id="IPR017853">
    <property type="entry name" value="GH"/>
</dbReference>
<dbReference type="SUPFAM" id="SSF49785">
    <property type="entry name" value="Galactose-binding domain-like"/>
    <property type="match status" value="1"/>
</dbReference>
<dbReference type="InterPro" id="IPR008979">
    <property type="entry name" value="Galactose-bd-like_sf"/>
</dbReference>
<dbReference type="RefSeq" id="WP_220161006.1">
    <property type="nucleotide sequence ID" value="NZ_CP080507.1"/>
</dbReference>
<comment type="similarity">
    <text evidence="2">Belongs to the glycosyl hydrolase 2 family.</text>
</comment>
<evidence type="ECO:0000259" key="6">
    <source>
        <dbReference type="Pfam" id="PF00703"/>
    </source>
</evidence>
<evidence type="ECO:0000256" key="3">
    <source>
        <dbReference type="ARBA" id="ARBA00012754"/>
    </source>
</evidence>
<dbReference type="GO" id="GO:0005975">
    <property type="term" value="P:carbohydrate metabolic process"/>
    <property type="evidence" value="ECO:0007669"/>
    <property type="project" value="InterPro"/>
</dbReference>
<dbReference type="Gene3D" id="2.60.40.10">
    <property type="entry name" value="Immunoglobulins"/>
    <property type="match status" value="1"/>
</dbReference>
<evidence type="ECO:0000313" key="9">
    <source>
        <dbReference type="Proteomes" id="UP000825051"/>
    </source>
</evidence>
<evidence type="ECO:0000313" key="8">
    <source>
        <dbReference type="EMBL" id="QYM77902.1"/>
    </source>
</evidence>
<keyword evidence="9" id="KW-1185">Reference proteome</keyword>
<evidence type="ECO:0000256" key="5">
    <source>
        <dbReference type="ARBA" id="ARBA00023295"/>
    </source>
</evidence>
<reference evidence="8" key="1">
    <citation type="submission" date="2021-08" db="EMBL/GenBank/DDBJ databases">
        <title>Genome of a novel bacterium of the phylum Verrucomicrobia, Oleiharenicola sp. KSB-15.</title>
        <authorList>
            <person name="Chung J.-H."/>
            <person name="Ahn J.-H."/>
            <person name="Yoon Y."/>
            <person name="Kim D.-Y."/>
            <person name="An S.-H."/>
            <person name="Park I."/>
            <person name="Yeon J."/>
        </authorList>
    </citation>
    <scope>NUCLEOTIDE SEQUENCE</scope>
    <source>
        <strain evidence="8">KSB-15</strain>
    </source>
</reference>
<dbReference type="Proteomes" id="UP000825051">
    <property type="component" value="Chromosome"/>
</dbReference>
<evidence type="ECO:0000256" key="2">
    <source>
        <dbReference type="ARBA" id="ARBA00007401"/>
    </source>
</evidence>
<dbReference type="InterPro" id="IPR036156">
    <property type="entry name" value="Beta-gal/glucu_dom_sf"/>
</dbReference>
<dbReference type="Gene3D" id="3.20.20.80">
    <property type="entry name" value="Glycosidases"/>
    <property type="match status" value="1"/>
</dbReference>
<dbReference type="EC" id="3.2.1.25" evidence="3"/>
<name>A0A8F9XFB2_9BACT</name>
<keyword evidence="4" id="KW-0378">Hydrolase</keyword>
<dbReference type="PANTHER" id="PTHR43730">
    <property type="entry name" value="BETA-MANNOSIDASE"/>
    <property type="match status" value="1"/>
</dbReference>
<protein>
    <recommendedName>
        <fullName evidence="3">beta-mannosidase</fullName>
        <ecNumber evidence="3">3.2.1.25</ecNumber>
    </recommendedName>
</protein>
<dbReference type="EMBL" id="CP080507">
    <property type="protein sequence ID" value="QYM77902.1"/>
    <property type="molecule type" value="Genomic_DNA"/>
</dbReference>
<dbReference type="GO" id="GO:0004567">
    <property type="term" value="F:beta-mannosidase activity"/>
    <property type="evidence" value="ECO:0007669"/>
    <property type="project" value="UniProtKB-EC"/>
</dbReference>
<dbReference type="Pfam" id="PF00703">
    <property type="entry name" value="Glyco_hydro_2"/>
    <property type="match status" value="1"/>
</dbReference>
<evidence type="ECO:0000256" key="1">
    <source>
        <dbReference type="ARBA" id="ARBA00000829"/>
    </source>
</evidence>
<dbReference type="Gene3D" id="2.60.120.260">
    <property type="entry name" value="Galactose-binding domain-like"/>
    <property type="match status" value="1"/>
</dbReference>
<feature type="domain" description="Beta-mannosidase-like galactose-binding" evidence="7">
    <location>
        <begin position="33"/>
        <end position="189"/>
    </location>
</feature>
<feature type="domain" description="Glycoside hydrolase family 2 immunoglobulin-like beta-sandwich" evidence="6">
    <location>
        <begin position="200"/>
        <end position="304"/>
    </location>
</feature>
<dbReference type="PANTHER" id="PTHR43730:SF1">
    <property type="entry name" value="BETA-MANNOSIDASE"/>
    <property type="match status" value="1"/>
</dbReference>
<dbReference type="SUPFAM" id="SSF49303">
    <property type="entry name" value="beta-Galactosidase/glucuronidase domain"/>
    <property type="match status" value="1"/>
</dbReference>
<gene>
    <name evidence="8" type="ORF">K0B96_11300</name>
</gene>
<dbReference type="InterPro" id="IPR054593">
    <property type="entry name" value="Beta-mannosidase-like_N2"/>
</dbReference>
<dbReference type="AlphaFoldDB" id="A0A8F9XFB2"/>
<accession>A0A8F9XFB2</accession>
<evidence type="ECO:0000259" key="7">
    <source>
        <dbReference type="Pfam" id="PF22666"/>
    </source>
</evidence>
<dbReference type="GO" id="GO:0006516">
    <property type="term" value="P:glycoprotein catabolic process"/>
    <property type="evidence" value="ECO:0007669"/>
    <property type="project" value="TreeGrafter"/>
</dbReference>
<comment type="catalytic activity">
    <reaction evidence="1">
        <text>Hydrolysis of terminal, non-reducing beta-D-mannose residues in beta-D-mannosides.</text>
        <dbReference type="EC" id="3.2.1.25"/>
    </reaction>
</comment>
<evidence type="ECO:0000256" key="4">
    <source>
        <dbReference type="ARBA" id="ARBA00022801"/>
    </source>
</evidence>
<dbReference type="SUPFAM" id="SSF51445">
    <property type="entry name" value="(Trans)glycosidases"/>
    <property type="match status" value="1"/>
</dbReference>